<keyword evidence="1" id="KW-0812">Transmembrane</keyword>
<feature type="transmembrane region" description="Helical" evidence="1">
    <location>
        <begin position="352"/>
        <end position="372"/>
    </location>
</feature>
<keyword evidence="1" id="KW-0472">Membrane</keyword>
<dbReference type="RefSeq" id="WP_236330447.1">
    <property type="nucleotide sequence ID" value="NZ_JAKIJS010000001.1"/>
</dbReference>
<feature type="transmembrane region" description="Helical" evidence="1">
    <location>
        <begin position="133"/>
        <end position="152"/>
    </location>
</feature>
<feature type="transmembrane region" description="Helical" evidence="1">
    <location>
        <begin position="55"/>
        <end position="71"/>
    </location>
</feature>
<accession>A0ABS9GWJ5</accession>
<name>A0ABS9GWJ5_9BACL</name>
<dbReference type="PIRSF" id="PIRSF037259">
    <property type="entry name" value="EcsB_ABC"/>
    <property type="match status" value="1"/>
</dbReference>
<evidence type="ECO:0000313" key="2">
    <source>
        <dbReference type="EMBL" id="MCF6136186.1"/>
    </source>
</evidence>
<proteinExistence type="predicted"/>
<feature type="transmembrane region" description="Helical" evidence="1">
    <location>
        <begin position="286"/>
        <end position="307"/>
    </location>
</feature>
<feature type="transmembrane region" description="Helical" evidence="1">
    <location>
        <begin position="378"/>
        <end position="397"/>
    </location>
</feature>
<dbReference type="InterPro" id="IPR010288">
    <property type="entry name" value="EcsB_ABC"/>
</dbReference>
<keyword evidence="3" id="KW-1185">Reference proteome</keyword>
<protein>
    <submittedName>
        <fullName evidence="2">ABC transporter permease</fullName>
    </submittedName>
</protein>
<feature type="transmembrane region" description="Helical" evidence="1">
    <location>
        <begin position="313"/>
        <end position="331"/>
    </location>
</feature>
<feature type="transmembrane region" description="Helical" evidence="1">
    <location>
        <begin position="102"/>
        <end position="127"/>
    </location>
</feature>
<feature type="transmembrane region" description="Helical" evidence="1">
    <location>
        <begin position="173"/>
        <end position="204"/>
    </location>
</feature>
<comment type="caution">
    <text evidence="2">The sequence shown here is derived from an EMBL/GenBank/DDBJ whole genome shotgun (WGS) entry which is preliminary data.</text>
</comment>
<evidence type="ECO:0000256" key="1">
    <source>
        <dbReference type="SAM" id="Phobius"/>
    </source>
</evidence>
<dbReference type="EMBL" id="JAKIJS010000001">
    <property type="protein sequence ID" value="MCF6136186.1"/>
    <property type="molecule type" value="Genomic_DNA"/>
</dbReference>
<feature type="transmembrane region" description="Helical" evidence="1">
    <location>
        <begin position="21"/>
        <end position="43"/>
    </location>
</feature>
<organism evidence="2 3">
    <name type="scientific">Pseudalkalibacillus berkeleyi</name>
    <dbReference type="NCBI Taxonomy" id="1069813"/>
    <lineage>
        <taxon>Bacteria</taxon>
        <taxon>Bacillati</taxon>
        <taxon>Bacillota</taxon>
        <taxon>Bacilli</taxon>
        <taxon>Bacillales</taxon>
        <taxon>Fictibacillaceae</taxon>
        <taxon>Pseudalkalibacillus</taxon>
    </lineage>
</organism>
<dbReference type="Proteomes" id="UP001649381">
    <property type="component" value="Unassembled WGS sequence"/>
</dbReference>
<sequence length="413" mass="47800">MGVQTLWKERANAFWTMAIKYLRYIGNSGFLFSVYVAIIAGSFYYGKLLKALPDYFPAVEFMTVLLLFFVGRGKIRTFLKEPDANFLLPLEQRFRPYIQRSLLYSLIMQAFNVLVIMLVLGPLYFAQITTDRASYFASLFLILLLTGWNLFARWEELRVPDGPKRTLLPITRYIMVLVTLYAILSSAWIITAIFVIGLAVLYLLQFRPLAAKHTLKWNRLISLENDALMLFYRIANMFVEVPQLNRKVKNRAWATPFITFLTKPSSNIYAYMYARAFIRSNDYFGIFLRLTVIGILLMVVLPSGMILWTANVLILYMTAIQLTTLWPHFDLKVWVDLYPVPRHIRFGTFQGLITRIMFIQVLLFSIASFARYGSVIESGIILVSGLFLVIAFVKIVLYKQLSKRFEIIEAKSS</sequence>
<reference evidence="2 3" key="1">
    <citation type="submission" date="2022-01" db="EMBL/GenBank/DDBJ databases">
        <title>Alkalihalobacillus sp. EGI L200015, a novel bacterium isolated from a salt lake sediment.</title>
        <authorList>
            <person name="Gao L."/>
            <person name="Fang B.-Z."/>
            <person name="Li W.-J."/>
        </authorList>
    </citation>
    <scope>NUCLEOTIDE SEQUENCE [LARGE SCALE GENOMIC DNA]</scope>
    <source>
        <strain evidence="2 3">KCTC 12718</strain>
    </source>
</reference>
<evidence type="ECO:0000313" key="3">
    <source>
        <dbReference type="Proteomes" id="UP001649381"/>
    </source>
</evidence>
<feature type="transmembrane region" description="Helical" evidence="1">
    <location>
        <begin position="253"/>
        <end position="274"/>
    </location>
</feature>
<dbReference type="Pfam" id="PF05975">
    <property type="entry name" value="EcsB"/>
    <property type="match status" value="1"/>
</dbReference>
<gene>
    <name evidence="2" type="ORF">L2716_00500</name>
</gene>
<keyword evidence="1" id="KW-1133">Transmembrane helix</keyword>